<feature type="non-terminal residue" evidence="1">
    <location>
        <position position="1"/>
    </location>
</feature>
<keyword evidence="2" id="KW-1185">Reference proteome</keyword>
<dbReference type="Proteomes" id="UP000265520">
    <property type="component" value="Unassembled WGS sequence"/>
</dbReference>
<evidence type="ECO:0000313" key="1">
    <source>
        <dbReference type="EMBL" id="MCI49814.1"/>
    </source>
</evidence>
<protein>
    <submittedName>
        <fullName evidence="1">Uncharacterized protein</fullName>
    </submittedName>
</protein>
<reference evidence="1 2" key="1">
    <citation type="journal article" date="2018" name="Front. Plant Sci.">
        <title>Red Clover (Trifolium pratense) and Zigzag Clover (T. medium) - A Picture of Genomic Similarities and Differences.</title>
        <authorList>
            <person name="Dluhosova J."/>
            <person name="Istvanek J."/>
            <person name="Nedelnik J."/>
            <person name="Repkova J."/>
        </authorList>
    </citation>
    <scope>NUCLEOTIDE SEQUENCE [LARGE SCALE GENOMIC DNA]</scope>
    <source>
        <strain evidence="2">cv. 10/8</strain>
        <tissue evidence="1">Leaf</tissue>
    </source>
</reference>
<organism evidence="1 2">
    <name type="scientific">Trifolium medium</name>
    <dbReference type="NCBI Taxonomy" id="97028"/>
    <lineage>
        <taxon>Eukaryota</taxon>
        <taxon>Viridiplantae</taxon>
        <taxon>Streptophyta</taxon>
        <taxon>Embryophyta</taxon>
        <taxon>Tracheophyta</taxon>
        <taxon>Spermatophyta</taxon>
        <taxon>Magnoliopsida</taxon>
        <taxon>eudicotyledons</taxon>
        <taxon>Gunneridae</taxon>
        <taxon>Pentapetalae</taxon>
        <taxon>rosids</taxon>
        <taxon>fabids</taxon>
        <taxon>Fabales</taxon>
        <taxon>Fabaceae</taxon>
        <taxon>Papilionoideae</taxon>
        <taxon>50 kb inversion clade</taxon>
        <taxon>NPAAA clade</taxon>
        <taxon>Hologalegina</taxon>
        <taxon>IRL clade</taxon>
        <taxon>Trifolieae</taxon>
        <taxon>Trifolium</taxon>
    </lineage>
</organism>
<dbReference type="EMBL" id="LXQA010407154">
    <property type="protein sequence ID" value="MCI49814.1"/>
    <property type="molecule type" value="Genomic_DNA"/>
</dbReference>
<comment type="caution">
    <text evidence="1">The sequence shown here is derived from an EMBL/GenBank/DDBJ whole genome shotgun (WGS) entry which is preliminary data.</text>
</comment>
<dbReference type="AlphaFoldDB" id="A0A392SNP3"/>
<proteinExistence type="predicted"/>
<name>A0A392SNP3_9FABA</name>
<sequence>KVKEREKEACSALLFLHF</sequence>
<evidence type="ECO:0000313" key="2">
    <source>
        <dbReference type="Proteomes" id="UP000265520"/>
    </source>
</evidence>
<accession>A0A392SNP3</accession>